<dbReference type="OMA" id="LIESSCH"/>
<dbReference type="Proteomes" id="UP000016088">
    <property type="component" value="Unassembled WGS sequence"/>
</dbReference>
<accession>S9R261</accession>
<organism evidence="3 4">
    <name type="scientific">Schizosaccharomyces octosporus (strain yFS286)</name>
    <name type="common">Fission yeast</name>
    <name type="synonym">Octosporomyces octosporus</name>
    <dbReference type="NCBI Taxonomy" id="483514"/>
    <lineage>
        <taxon>Eukaryota</taxon>
        <taxon>Fungi</taxon>
        <taxon>Dikarya</taxon>
        <taxon>Ascomycota</taxon>
        <taxon>Taphrinomycotina</taxon>
        <taxon>Schizosaccharomycetes</taxon>
        <taxon>Schizosaccharomycetales</taxon>
        <taxon>Schizosaccharomycetaceae</taxon>
        <taxon>Schizosaccharomyces</taxon>
    </lineage>
</organism>
<evidence type="ECO:0000313" key="3">
    <source>
        <dbReference type="EMBL" id="EPX72475.1"/>
    </source>
</evidence>
<dbReference type="RefSeq" id="XP_013018112.1">
    <property type="nucleotide sequence ID" value="XM_013162658.1"/>
</dbReference>
<reference evidence="3 4" key="1">
    <citation type="journal article" date="2011" name="Science">
        <title>Comparative functional genomics of the fission yeasts.</title>
        <authorList>
            <person name="Rhind N."/>
            <person name="Chen Z."/>
            <person name="Yassour M."/>
            <person name="Thompson D.A."/>
            <person name="Haas B.J."/>
            <person name="Habib N."/>
            <person name="Wapinski I."/>
            <person name="Roy S."/>
            <person name="Lin M.F."/>
            <person name="Heiman D.I."/>
            <person name="Young S.K."/>
            <person name="Furuya K."/>
            <person name="Guo Y."/>
            <person name="Pidoux A."/>
            <person name="Chen H.M."/>
            <person name="Robbertse B."/>
            <person name="Goldberg J.M."/>
            <person name="Aoki K."/>
            <person name="Bayne E.H."/>
            <person name="Berlin A.M."/>
            <person name="Desjardins C.A."/>
            <person name="Dobbs E."/>
            <person name="Dukaj L."/>
            <person name="Fan L."/>
            <person name="FitzGerald M.G."/>
            <person name="French C."/>
            <person name="Gujja S."/>
            <person name="Hansen K."/>
            <person name="Keifenheim D."/>
            <person name="Levin J.Z."/>
            <person name="Mosher R.A."/>
            <person name="Mueller C.A."/>
            <person name="Pfiffner J."/>
            <person name="Priest M."/>
            <person name="Russ C."/>
            <person name="Smialowska A."/>
            <person name="Swoboda P."/>
            <person name="Sykes S.M."/>
            <person name="Vaughn M."/>
            <person name="Vengrova S."/>
            <person name="Yoder R."/>
            <person name="Zeng Q."/>
            <person name="Allshire R."/>
            <person name="Baulcombe D."/>
            <person name="Birren B.W."/>
            <person name="Brown W."/>
            <person name="Ekwall K."/>
            <person name="Kellis M."/>
            <person name="Leatherwood J."/>
            <person name="Levin H."/>
            <person name="Margalit H."/>
            <person name="Martienssen R."/>
            <person name="Nieduszynski C.A."/>
            <person name="Spatafora J.W."/>
            <person name="Friedman N."/>
            <person name="Dalgaard J.Z."/>
            <person name="Baumann P."/>
            <person name="Niki H."/>
            <person name="Regev A."/>
            <person name="Nusbaum C."/>
        </authorList>
    </citation>
    <scope>NUCLEOTIDE SEQUENCE [LARGE SCALE GENOMIC DNA]</scope>
    <source>
        <strain evidence="4">yFS286</strain>
    </source>
</reference>
<gene>
    <name evidence="3" type="ORF">SOCG_00238</name>
</gene>
<dbReference type="OrthoDB" id="5400422at2759"/>
<dbReference type="VEuPathDB" id="FungiDB:SOCG_00238"/>
<name>S9R261_SCHOY</name>
<evidence type="ECO:0000256" key="2">
    <source>
        <dbReference type="SAM" id="MobiDB-lite"/>
    </source>
</evidence>
<protein>
    <submittedName>
        <fullName evidence="3">Uncharacterized protein</fullName>
    </submittedName>
</protein>
<sequence length="133" mass="15259">MPESNPNTPPVSLPYEPQLLSEYPSLNFENRVLTSPASPTDEVRDNSSYHKRFRRLNNEETAREDDTDSTVKLTDTELEELPPGGELIESSCHLLSSVFTHLQSNLNKLNESHKKALKRIEQLEEIVEELRKK</sequence>
<dbReference type="HOGENOM" id="CLU_1907894_0_0_1"/>
<proteinExistence type="predicted"/>
<feature type="region of interest" description="Disordered" evidence="2">
    <location>
        <begin position="33"/>
        <end position="83"/>
    </location>
</feature>
<dbReference type="EMBL" id="KE503207">
    <property type="protein sequence ID" value="EPX72475.1"/>
    <property type="molecule type" value="Genomic_DNA"/>
</dbReference>
<evidence type="ECO:0000256" key="1">
    <source>
        <dbReference type="SAM" id="Coils"/>
    </source>
</evidence>
<keyword evidence="1" id="KW-0175">Coiled coil</keyword>
<dbReference type="AlphaFoldDB" id="S9R261"/>
<dbReference type="GeneID" id="25029222"/>
<feature type="coiled-coil region" evidence="1">
    <location>
        <begin position="106"/>
        <end position="133"/>
    </location>
</feature>
<keyword evidence="4" id="KW-1185">Reference proteome</keyword>
<evidence type="ECO:0000313" key="4">
    <source>
        <dbReference type="Proteomes" id="UP000016088"/>
    </source>
</evidence>